<evidence type="ECO:0000313" key="2">
    <source>
        <dbReference type="Proteomes" id="UP001642483"/>
    </source>
</evidence>
<proteinExistence type="predicted"/>
<comment type="caution">
    <text evidence="1">The sequence shown here is derived from an EMBL/GenBank/DDBJ whole genome shotgun (WGS) entry which is preliminary data.</text>
</comment>
<evidence type="ECO:0000313" key="1">
    <source>
        <dbReference type="EMBL" id="CAK8671434.1"/>
    </source>
</evidence>
<organism evidence="1 2">
    <name type="scientific">Clavelina lepadiformis</name>
    <name type="common">Light-bulb sea squirt</name>
    <name type="synonym">Ascidia lepadiformis</name>
    <dbReference type="NCBI Taxonomy" id="159417"/>
    <lineage>
        <taxon>Eukaryota</taxon>
        <taxon>Metazoa</taxon>
        <taxon>Chordata</taxon>
        <taxon>Tunicata</taxon>
        <taxon>Ascidiacea</taxon>
        <taxon>Aplousobranchia</taxon>
        <taxon>Clavelinidae</taxon>
        <taxon>Clavelina</taxon>
    </lineage>
</organism>
<gene>
    <name evidence="1" type="ORF">CVLEPA_LOCUS496</name>
</gene>
<protein>
    <submittedName>
        <fullName evidence="1">Uncharacterized protein</fullName>
    </submittedName>
</protein>
<reference evidence="1 2" key="1">
    <citation type="submission" date="2024-02" db="EMBL/GenBank/DDBJ databases">
        <authorList>
            <person name="Daric V."/>
            <person name="Darras S."/>
        </authorList>
    </citation>
    <scope>NUCLEOTIDE SEQUENCE [LARGE SCALE GENOMIC DNA]</scope>
</reference>
<dbReference type="EMBL" id="CAWYQH010000001">
    <property type="protein sequence ID" value="CAK8671434.1"/>
    <property type="molecule type" value="Genomic_DNA"/>
</dbReference>
<name>A0ABP0EZ36_CLALP</name>
<keyword evidence="2" id="KW-1185">Reference proteome</keyword>
<sequence length="150" mass="16831">MKKLLIPTSLTRRCTSKTRNLVNNPSSNCFRAPRVGHTVEGLYVCQVGRVHPSDPKKSTKRPPYNLTYPDMSEVEPVIVGPWNRFETTYKLHYPAGLAPIEKRYTPTTHKAPLPVGAQSPPSLEVLNPLLANPFLPANNSRDWNKISEKS</sequence>
<dbReference type="Proteomes" id="UP001642483">
    <property type="component" value="Unassembled WGS sequence"/>
</dbReference>
<accession>A0ABP0EZ36</accession>